<dbReference type="AlphaFoldDB" id="A0A6J6DDS7"/>
<evidence type="ECO:0000313" key="1">
    <source>
        <dbReference type="EMBL" id="CAB4560413.1"/>
    </source>
</evidence>
<name>A0A6J6DDS7_9ZZZZ</name>
<sequence length="117" mass="12834">MPVAVNPRSQDAVYRAIGPGGVILIGEGNRGRVKVLLEDERRKVSRVAPGAHVEFIYVTGDQDATKLQDLSKALYKMKKNLNRAEISVVAKRLESLGMNIPIPKGIDPTKLGKMRRG</sequence>
<protein>
    <submittedName>
        <fullName evidence="1">Unannotated protein</fullName>
    </submittedName>
</protein>
<dbReference type="Pfam" id="PF13829">
    <property type="entry name" value="DUF4191"/>
    <property type="match status" value="1"/>
</dbReference>
<accession>A0A6J6DDS7</accession>
<dbReference type="EMBL" id="CAEZTF010000076">
    <property type="protein sequence ID" value="CAB4560413.1"/>
    <property type="molecule type" value="Genomic_DNA"/>
</dbReference>
<organism evidence="1">
    <name type="scientific">freshwater metagenome</name>
    <dbReference type="NCBI Taxonomy" id="449393"/>
    <lineage>
        <taxon>unclassified sequences</taxon>
        <taxon>metagenomes</taxon>
        <taxon>ecological metagenomes</taxon>
    </lineage>
</organism>
<gene>
    <name evidence="1" type="ORF">UFOPK1618_00490</name>
</gene>
<proteinExistence type="predicted"/>
<dbReference type="InterPro" id="IPR025445">
    <property type="entry name" value="DUF4191"/>
</dbReference>
<reference evidence="1" key="1">
    <citation type="submission" date="2020-05" db="EMBL/GenBank/DDBJ databases">
        <authorList>
            <person name="Chiriac C."/>
            <person name="Salcher M."/>
            <person name="Ghai R."/>
            <person name="Kavagutti S V."/>
        </authorList>
    </citation>
    <scope>NUCLEOTIDE SEQUENCE</scope>
</reference>